<keyword evidence="1" id="KW-0472">Membrane</keyword>
<gene>
    <name evidence="2" type="ORF">L2725_18455</name>
</gene>
<accession>A0ABT0NCB6</accession>
<dbReference type="EMBL" id="JAKIKT010000008">
    <property type="protein sequence ID" value="MCL2915740.1"/>
    <property type="molecule type" value="Genomic_DNA"/>
</dbReference>
<proteinExistence type="predicted"/>
<name>A0ABT0NCB6_9GAMM</name>
<feature type="transmembrane region" description="Helical" evidence="1">
    <location>
        <begin position="6"/>
        <end position="26"/>
    </location>
</feature>
<comment type="caution">
    <text evidence="2">The sequence shown here is derived from an EMBL/GenBank/DDBJ whole genome shotgun (WGS) entry which is preliminary data.</text>
</comment>
<protein>
    <submittedName>
        <fullName evidence="2">Uncharacterized protein</fullName>
    </submittedName>
</protein>
<dbReference type="RefSeq" id="WP_249250304.1">
    <property type="nucleotide sequence ID" value="NZ_JAKIKT010000008.1"/>
</dbReference>
<evidence type="ECO:0000256" key="1">
    <source>
        <dbReference type="SAM" id="Phobius"/>
    </source>
</evidence>
<sequence>MDLANIDSKVLIGLITPILLAIGYFYRARKENIKNKKIALYILLEIWHRISVFYRKDFDDVFEQVVKEIKRQFPDANISDSEISASKKHFTPILVETARGIALSDLENYQERYQEAISLISSDDPIFAYKITSASQTKKFLKFLDSYLEKSLAPIEENEIGNALSQSLKSHMTKHVEIDSIKDLESDIRKLSLKVSFFTFLSSVYIIRKRRSNLASIGSGEVENLVANVLTPAMTEFNETIQPSANRPTD</sequence>
<dbReference type="Proteomes" id="UP001202831">
    <property type="component" value="Unassembled WGS sequence"/>
</dbReference>
<keyword evidence="3" id="KW-1185">Reference proteome</keyword>
<evidence type="ECO:0000313" key="2">
    <source>
        <dbReference type="EMBL" id="MCL2915740.1"/>
    </source>
</evidence>
<evidence type="ECO:0000313" key="3">
    <source>
        <dbReference type="Proteomes" id="UP001202831"/>
    </source>
</evidence>
<keyword evidence="1" id="KW-1133">Transmembrane helix</keyword>
<reference evidence="2 3" key="1">
    <citation type="submission" date="2022-01" db="EMBL/GenBank/DDBJ databases">
        <title>Whole genome-based taxonomy of the Shewanellaceae.</title>
        <authorList>
            <person name="Martin-Rodriguez A.J."/>
        </authorList>
    </citation>
    <scope>NUCLEOTIDE SEQUENCE [LARGE SCALE GENOMIC DNA]</scope>
    <source>
        <strain evidence="2 3">DSM 21332</strain>
    </source>
</reference>
<organism evidence="2 3">
    <name type="scientific">Shewanella corallii</name>
    <dbReference type="NCBI Taxonomy" id="560080"/>
    <lineage>
        <taxon>Bacteria</taxon>
        <taxon>Pseudomonadati</taxon>
        <taxon>Pseudomonadota</taxon>
        <taxon>Gammaproteobacteria</taxon>
        <taxon>Alteromonadales</taxon>
        <taxon>Shewanellaceae</taxon>
        <taxon>Shewanella</taxon>
    </lineage>
</organism>
<keyword evidence="1" id="KW-0812">Transmembrane</keyword>